<dbReference type="SMART" id="SM00382">
    <property type="entry name" value="AAA"/>
    <property type="match status" value="1"/>
</dbReference>
<dbReference type="SUPFAM" id="SSF52540">
    <property type="entry name" value="P-loop containing nucleoside triphosphate hydrolases"/>
    <property type="match status" value="1"/>
</dbReference>
<dbReference type="Pfam" id="PF13173">
    <property type="entry name" value="AAA_14"/>
    <property type="match status" value="1"/>
</dbReference>
<dbReference type="Pfam" id="PF13635">
    <property type="entry name" value="DUF4143"/>
    <property type="match status" value="1"/>
</dbReference>
<dbReference type="InterPro" id="IPR027417">
    <property type="entry name" value="P-loop_NTPase"/>
</dbReference>
<protein>
    <recommendedName>
        <fullName evidence="1">AAA+ ATPase domain-containing protein</fullName>
    </recommendedName>
</protein>
<dbReference type="PANTHER" id="PTHR33295:SF8">
    <property type="entry name" value="AAA+ ATPASE DOMAIN-CONTAINING PROTEIN"/>
    <property type="match status" value="1"/>
</dbReference>
<dbReference type="EMBL" id="VSSQ01000086">
    <property type="protein sequence ID" value="MPL75188.1"/>
    <property type="molecule type" value="Genomic_DNA"/>
</dbReference>
<organism evidence="2">
    <name type="scientific">bioreactor metagenome</name>
    <dbReference type="NCBI Taxonomy" id="1076179"/>
    <lineage>
        <taxon>unclassified sequences</taxon>
        <taxon>metagenomes</taxon>
        <taxon>ecological metagenomes</taxon>
    </lineage>
</organism>
<evidence type="ECO:0000313" key="2">
    <source>
        <dbReference type="EMBL" id="MPL75188.1"/>
    </source>
</evidence>
<proteinExistence type="predicted"/>
<reference evidence="2" key="1">
    <citation type="submission" date="2019-08" db="EMBL/GenBank/DDBJ databases">
        <authorList>
            <person name="Kucharzyk K."/>
            <person name="Murdoch R.W."/>
            <person name="Higgins S."/>
            <person name="Loffler F."/>
        </authorList>
    </citation>
    <scope>NUCLEOTIDE SEQUENCE</scope>
</reference>
<dbReference type="InterPro" id="IPR025420">
    <property type="entry name" value="DUF4143"/>
</dbReference>
<feature type="domain" description="AAA+ ATPase" evidence="1">
    <location>
        <begin position="36"/>
        <end position="150"/>
    </location>
</feature>
<accession>A0A644U8C0</accession>
<sequence length="413" mass="48203">MENYLLEQILTDQRNLVDRKERGIRRKVDAELHLKSSLISVISGVRRCGKSTLTLQLADQYPDFHFITFDDERLINFGLDDFNAMIVLMRAQRNADVLVLDEIQLVDGWERFVRRMNDEGVKVILTGSNASLLSSELATRLTGRYIKTELFPFSFHEYLILKNTDLEDKSSLNLGRIWKFFDEYLENGGFPEYLKSGNREFLKRVYDDVLYRDLIVRFGIRNSAGFKNLAQYIFTNFTSEFNHLTLSKVLGINSPTSIKEYINCLAEGYMIFEVARFDYSLKKQYTQNKKIYVIDTGIRNTIAFRTTADSGRMLENLVFLELKRRSHEIWYYKTKRDQETDFLINPANPHLIQVCYSLQDPVTRNREIISLKACMMELGLKEGLIVTMSEEFNLTENGLEIKIVPAWKWTLGL</sequence>
<dbReference type="PANTHER" id="PTHR33295">
    <property type="entry name" value="ATPASE"/>
    <property type="match status" value="1"/>
</dbReference>
<dbReference type="InterPro" id="IPR003593">
    <property type="entry name" value="AAA+_ATPase"/>
</dbReference>
<comment type="caution">
    <text evidence="2">The sequence shown here is derived from an EMBL/GenBank/DDBJ whole genome shotgun (WGS) entry which is preliminary data.</text>
</comment>
<evidence type="ECO:0000259" key="1">
    <source>
        <dbReference type="SMART" id="SM00382"/>
    </source>
</evidence>
<dbReference type="InterPro" id="IPR041682">
    <property type="entry name" value="AAA_14"/>
</dbReference>
<dbReference type="AlphaFoldDB" id="A0A644U8C0"/>
<name>A0A644U8C0_9ZZZZ</name>
<gene>
    <name evidence="2" type="ORF">SDC9_21010</name>
</gene>